<feature type="transmembrane region" description="Helical" evidence="6">
    <location>
        <begin position="403"/>
        <end position="423"/>
    </location>
</feature>
<feature type="transmembrane region" description="Helical" evidence="6">
    <location>
        <begin position="175"/>
        <end position="192"/>
    </location>
</feature>
<evidence type="ECO:0000256" key="6">
    <source>
        <dbReference type="SAM" id="Phobius"/>
    </source>
</evidence>
<dbReference type="RefSeq" id="WP_215220005.1">
    <property type="nucleotide sequence ID" value="NZ_OU015430.1"/>
</dbReference>
<evidence type="ECO:0000313" key="8">
    <source>
        <dbReference type="Proteomes" id="UP000680116"/>
    </source>
</evidence>
<evidence type="ECO:0000256" key="2">
    <source>
        <dbReference type="ARBA" id="ARBA00022448"/>
    </source>
</evidence>
<feature type="transmembrane region" description="Helical" evidence="6">
    <location>
        <begin position="71"/>
        <end position="94"/>
    </location>
</feature>
<keyword evidence="8" id="KW-1185">Reference proteome</keyword>
<accession>A0ABM8UEQ1</accession>
<feature type="transmembrane region" description="Helical" evidence="6">
    <location>
        <begin position="435"/>
        <end position="454"/>
    </location>
</feature>
<organism evidence="7 8">
    <name type="scientific">Novilysobacter luteus</name>
    <dbReference type="NCBI Taxonomy" id="2822368"/>
    <lineage>
        <taxon>Bacteria</taxon>
        <taxon>Pseudomonadati</taxon>
        <taxon>Pseudomonadota</taxon>
        <taxon>Gammaproteobacteria</taxon>
        <taxon>Lysobacterales</taxon>
        <taxon>Lysobacteraceae</taxon>
        <taxon>Novilysobacter</taxon>
    </lineage>
</organism>
<keyword evidence="2" id="KW-0813">Transport</keyword>
<feature type="transmembrane region" description="Helical" evidence="6">
    <location>
        <begin position="199"/>
        <end position="223"/>
    </location>
</feature>
<evidence type="ECO:0000256" key="5">
    <source>
        <dbReference type="ARBA" id="ARBA00023136"/>
    </source>
</evidence>
<evidence type="ECO:0000256" key="1">
    <source>
        <dbReference type="ARBA" id="ARBA00004141"/>
    </source>
</evidence>
<keyword evidence="4 6" id="KW-1133">Transmembrane helix</keyword>
<feature type="transmembrane region" description="Helical" evidence="6">
    <location>
        <begin position="460"/>
        <end position="480"/>
    </location>
</feature>
<feature type="transmembrane region" description="Helical" evidence="6">
    <location>
        <begin position="279"/>
        <end position="303"/>
    </location>
</feature>
<dbReference type="EMBL" id="OU015430">
    <property type="protein sequence ID" value="CAG4971894.1"/>
    <property type="molecule type" value="Genomic_DNA"/>
</dbReference>
<sequence>MFKNVLATKPIEPAGHVDAGEPFEGSLEGEADLKRTLTGTQLILLGVGAVIGAGIFVLTGQAAAEHAGPAIMLSFVIAGIACAFAGLCYAEFAAMLPVSGSAYSYSYATLGEGVAWFIGWCLVLEYLFASSTVAVGWSGYLNAFLTNFDLALPAALASAPFAVEGGDFVRTGTLINLPAVLIIAFVTGVGYVGITQSAFVNGIIVAIKVTVILLFIAFGAQYVDPGNWEPFIPANEGPGRFGVDGVMRAAAIVFFAYIGFDAVSTAAGEAKNPQKDMPVGILGSLVVCTLLYIVVCAVLTGMMDYRLLGTPEPVSTALNNYPSLGWLQTLVEIAAIAGLSSVILVMLMAQPRIFYSMSRDGLLPRLFGKVHPKFHTPYIGTVIVGVIAAVLAGFLPIGLLGEMVSMGTLLAFATVCAGVLILRRTRPDLPRPFKVPFAILICPLGVVSCLYLFSQPFAEHWRLLLGWIAIGLLIYVFYGYRHSKLRRRA</sequence>
<comment type="subcellular location">
    <subcellularLocation>
        <location evidence="1">Membrane</location>
        <topology evidence="1">Multi-pass membrane protein</topology>
    </subcellularLocation>
</comment>
<dbReference type="PANTHER" id="PTHR43243">
    <property type="entry name" value="INNER MEMBRANE TRANSPORTER YGJI-RELATED"/>
    <property type="match status" value="1"/>
</dbReference>
<feature type="transmembrane region" description="Helical" evidence="6">
    <location>
        <begin position="42"/>
        <end position="59"/>
    </location>
</feature>
<dbReference type="Pfam" id="PF13520">
    <property type="entry name" value="AA_permease_2"/>
    <property type="match status" value="1"/>
</dbReference>
<name>A0ABM8UEQ1_9GAMM</name>
<dbReference type="Proteomes" id="UP000680116">
    <property type="component" value="Chromosome"/>
</dbReference>
<reference evidence="7 8" key="1">
    <citation type="submission" date="2021-04" db="EMBL/GenBank/DDBJ databases">
        <authorList>
            <person name="Rodrigo-Torres L."/>
            <person name="Arahal R. D."/>
            <person name="Lucena T."/>
        </authorList>
    </citation>
    <scope>NUCLEOTIDE SEQUENCE [LARGE SCALE GENOMIC DNA]</scope>
    <source>
        <strain evidence="7 8">CECT 30171</strain>
    </source>
</reference>
<dbReference type="PANTHER" id="PTHR43243:SF4">
    <property type="entry name" value="CATIONIC AMINO ACID TRANSPORTER 4"/>
    <property type="match status" value="1"/>
</dbReference>
<protein>
    <submittedName>
        <fullName evidence="7">Amino acid permease YhdG</fullName>
    </submittedName>
</protein>
<evidence type="ECO:0000256" key="4">
    <source>
        <dbReference type="ARBA" id="ARBA00022989"/>
    </source>
</evidence>
<feature type="transmembrane region" description="Helical" evidence="6">
    <location>
        <begin position="246"/>
        <end position="267"/>
    </location>
</feature>
<evidence type="ECO:0000256" key="3">
    <source>
        <dbReference type="ARBA" id="ARBA00022692"/>
    </source>
</evidence>
<feature type="transmembrane region" description="Helical" evidence="6">
    <location>
        <begin position="144"/>
        <end position="163"/>
    </location>
</feature>
<feature type="transmembrane region" description="Helical" evidence="6">
    <location>
        <begin position="378"/>
        <end position="397"/>
    </location>
</feature>
<dbReference type="Gene3D" id="1.20.1740.10">
    <property type="entry name" value="Amino acid/polyamine transporter I"/>
    <property type="match status" value="1"/>
</dbReference>
<dbReference type="PIRSF" id="PIRSF006060">
    <property type="entry name" value="AA_transporter"/>
    <property type="match status" value="1"/>
</dbReference>
<keyword evidence="5 6" id="KW-0472">Membrane</keyword>
<dbReference type="InterPro" id="IPR002293">
    <property type="entry name" value="AA/rel_permease1"/>
</dbReference>
<keyword evidence="3 6" id="KW-0812">Transmembrane</keyword>
<feature type="transmembrane region" description="Helical" evidence="6">
    <location>
        <begin position="323"/>
        <end position="349"/>
    </location>
</feature>
<proteinExistence type="predicted"/>
<gene>
    <name evidence="7" type="primary">yhdG_1</name>
    <name evidence="7" type="ORF">LYB30171_01076</name>
</gene>
<evidence type="ECO:0000313" key="7">
    <source>
        <dbReference type="EMBL" id="CAG4971894.1"/>
    </source>
</evidence>
<feature type="transmembrane region" description="Helical" evidence="6">
    <location>
        <begin position="114"/>
        <end position="137"/>
    </location>
</feature>